<evidence type="ECO:0000313" key="2">
    <source>
        <dbReference type="EMBL" id="RHC45555.1"/>
    </source>
</evidence>
<gene>
    <name evidence="2" type="ORF">DW839_32195</name>
</gene>
<sequence length="175" mass="20614">MSIKGDWGKLYVGKKEINIIDIIGNKTKIKYDDISKIEYEFRSATEGGYIDFYLQYGKIKRFTFSKKSNEPMQRAIDYIQEKCPNLDIIEHDSNQDPFYKKNIFIGLLTFFCFAPFGLALLWCYKKRSLADRIIFTIMVVAIYALIIYWRYMAYKNAVAEMNNALDQVQQMFHGI</sequence>
<name>A0A414AEB1_9FIRM</name>
<proteinExistence type="predicted"/>
<protein>
    <submittedName>
        <fullName evidence="2">DUF3021 family protein</fullName>
    </submittedName>
</protein>
<feature type="transmembrane region" description="Helical" evidence="1">
    <location>
        <begin position="133"/>
        <end position="151"/>
    </location>
</feature>
<dbReference type="RefSeq" id="WP_119206071.1">
    <property type="nucleotide sequence ID" value="NZ_CAUDQH010000050.1"/>
</dbReference>
<keyword evidence="1" id="KW-0812">Transmembrane</keyword>
<accession>A0A414AEB1</accession>
<organism evidence="2 3">
    <name type="scientific">Enterocloster bolteae</name>
    <dbReference type="NCBI Taxonomy" id="208479"/>
    <lineage>
        <taxon>Bacteria</taxon>
        <taxon>Bacillati</taxon>
        <taxon>Bacillota</taxon>
        <taxon>Clostridia</taxon>
        <taxon>Lachnospirales</taxon>
        <taxon>Lachnospiraceae</taxon>
        <taxon>Enterocloster</taxon>
    </lineage>
</organism>
<evidence type="ECO:0000313" key="3">
    <source>
        <dbReference type="Proteomes" id="UP000283975"/>
    </source>
</evidence>
<dbReference type="AlphaFoldDB" id="A0A414AEB1"/>
<comment type="caution">
    <text evidence="2">The sequence shown here is derived from an EMBL/GenBank/DDBJ whole genome shotgun (WGS) entry which is preliminary data.</text>
</comment>
<keyword evidence="1" id="KW-1133">Transmembrane helix</keyword>
<dbReference type="EMBL" id="QSHZ01000073">
    <property type="protein sequence ID" value="RHC45555.1"/>
    <property type="molecule type" value="Genomic_DNA"/>
</dbReference>
<evidence type="ECO:0000256" key="1">
    <source>
        <dbReference type="SAM" id="Phobius"/>
    </source>
</evidence>
<feature type="transmembrane region" description="Helical" evidence="1">
    <location>
        <begin position="103"/>
        <end position="124"/>
    </location>
</feature>
<dbReference type="Proteomes" id="UP000283975">
    <property type="component" value="Unassembled WGS sequence"/>
</dbReference>
<reference evidence="2 3" key="1">
    <citation type="submission" date="2018-08" db="EMBL/GenBank/DDBJ databases">
        <title>A genome reference for cultivated species of the human gut microbiota.</title>
        <authorList>
            <person name="Zou Y."/>
            <person name="Xue W."/>
            <person name="Luo G."/>
        </authorList>
    </citation>
    <scope>NUCLEOTIDE SEQUENCE [LARGE SCALE GENOMIC DNA]</scope>
    <source>
        <strain evidence="2 3">AM35-14</strain>
    </source>
</reference>
<keyword evidence="1" id="KW-0472">Membrane</keyword>